<dbReference type="PANTHER" id="PTHR30213:SF0">
    <property type="entry name" value="UPF0761 MEMBRANE PROTEIN YIHY"/>
    <property type="match status" value="1"/>
</dbReference>
<comment type="subcellular location">
    <subcellularLocation>
        <location evidence="1">Cell membrane</location>
        <topology evidence="1">Multi-pass membrane protein</topology>
    </subcellularLocation>
</comment>
<keyword evidence="2" id="KW-1003">Cell membrane</keyword>
<keyword evidence="5 7" id="KW-0472">Membrane</keyword>
<dbReference type="RefSeq" id="WP_263048495.1">
    <property type="nucleotide sequence ID" value="NZ_CP106738.1"/>
</dbReference>
<dbReference type="PANTHER" id="PTHR30213">
    <property type="entry name" value="INNER MEMBRANE PROTEIN YHJD"/>
    <property type="match status" value="1"/>
</dbReference>
<feature type="transmembrane region" description="Helical" evidence="7">
    <location>
        <begin position="50"/>
        <end position="72"/>
    </location>
</feature>
<accession>A0ABY6DGM4</accession>
<gene>
    <name evidence="8" type="ORF">N7U68_05480</name>
</gene>
<dbReference type="InterPro" id="IPR017039">
    <property type="entry name" value="Virul_fac_BrkB"/>
</dbReference>
<keyword evidence="3 7" id="KW-0812">Transmembrane</keyword>
<dbReference type="Pfam" id="PF03631">
    <property type="entry name" value="Virul_fac_BrkB"/>
    <property type="match status" value="1"/>
</dbReference>
<feature type="region of interest" description="Disordered" evidence="6">
    <location>
        <begin position="321"/>
        <end position="352"/>
    </location>
</feature>
<feature type="transmembrane region" description="Helical" evidence="7">
    <location>
        <begin position="114"/>
        <end position="135"/>
    </location>
</feature>
<keyword evidence="9" id="KW-1185">Reference proteome</keyword>
<feature type="transmembrane region" description="Helical" evidence="7">
    <location>
        <begin position="156"/>
        <end position="187"/>
    </location>
</feature>
<dbReference type="EMBL" id="CP106738">
    <property type="protein sequence ID" value="UXX84103.1"/>
    <property type="molecule type" value="Genomic_DNA"/>
</dbReference>
<evidence type="ECO:0000256" key="3">
    <source>
        <dbReference type="ARBA" id="ARBA00022692"/>
    </source>
</evidence>
<protein>
    <submittedName>
        <fullName evidence="8">YihY/virulence factor BrkB family protein</fullName>
    </submittedName>
</protein>
<evidence type="ECO:0000256" key="6">
    <source>
        <dbReference type="SAM" id="MobiDB-lite"/>
    </source>
</evidence>
<proteinExistence type="predicted"/>
<feature type="transmembrane region" description="Helical" evidence="7">
    <location>
        <begin position="263"/>
        <end position="285"/>
    </location>
</feature>
<evidence type="ECO:0000256" key="2">
    <source>
        <dbReference type="ARBA" id="ARBA00022475"/>
    </source>
</evidence>
<dbReference type="NCBIfam" id="TIGR00765">
    <property type="entry name" value="yihY_not_rbn"/>
    <property type="match status" value="1"/>
</dbReference>
<feature type="transmembrane region" description="Helical" evidence="7">
    <location>
        <begin position="227"/>
        <end position="251"/>
    </location>
</feature>
<dbReference type="Proteomes" id="UP001064087">
    <property type="component" value="Chromosome"/>
</dbReference>
<evidence type="ECO:0000256" key="4">
    <source>
        <dbReference type="ARBA" id="ARBA00022989"/>
    </source>
</evidence>
<feature type="transmembrane region" description="Helical" evidence="7">
    <location>
        <begin position="193"/>
        <end position="215"/>
    </location>
</feature>
<dbReference type="PIRSF" id="PIRSF035875">
    <property type="entry name" value="RNase_BN"/>
    <property type="match status" value="1"/>
</dbReference>
<keyword evidence="4 7" id="KW-1133">Transmembrane helix</keyword>
<evidence type="ECO:0000256" key="5">
    <source>
        <dbReference type="ARBA" id="ARBA00023136"/>
    </source>
</evidence>
<sequence>MSNAPVQNAILSDANAERPSEFGWRVWWRVVRRVFAQADERNLGLISAGVAFYALLSIFPALAAIIALWGYVADPVMIGEQMDIARQLLPEDAFAILNDQVSALVTANNSTLQLTSLLSLVLAVWTARNGIAALIRGLNSIYRARHRSNPLRRYVVAILLTVLLILVAVFAFASVVILPALLGFLAVPALTEAVISLLKWAVVLLVVFFGICLLYRYGPNRRGARVPWLTSGAFLALFLWAAGSAAFSVYLRNFGSFNEVYGSLGAVVALLFWLYLSAYVVLLGAQMNAELELSTTRDSTIGDPAPAGQRQAWVADHVLDEDGNPHLASTAHSADAGPTEDPPIEPDKKLRL</sequence>
<evidence type="ECO:0000313" key="8">
    <source>
        <dbReference type="EMBL" id="UXX84103.1"/>
    </source>
</evidence>
<evidence type="ECO:0000313" key="9">
    <source>
        <dbReference type="Proteomes" id="UP001064087"/>
    </source>
</evidence>
<evidence type="ECO:0000256" key="1">
    <source>
        <dbReference type="ARBA" id="ARBA00004651"/>
    </source>
</evidence>
<reference evidence="8" key="1">
    <citation type="submission" date="2022-10" db="EMBL/GenBank/DDBJ databases">
        <title>Roseovarius pelagicus sp. nov., isolated from Arctic seawater.</title>
        <authorList>
            <person name="Hong Y.W."/>
            <person name="Hwang C.Y."/>
        </authorList>
    </citation>
    <scope>NUCLEOTIDE SEQUENCE</scope>
    <source>
        <strain evidence="8">HL-MP18</strain>
    </source>
</reference>
<name>A0ABY6DGM4_9RHOB</name>
<evidence type="ECO:0000256" key="7">
    <source>
        <dbReference type="SAM" id="Phobius"/>
    </source>
</evidence>
<organism evidence="8 9">
    <name type="scientific">Roseovarius pelagicus</name>
    <dbReference type="NCBI Taxonomy" id="2980108"/>
    <lineage>
        <taxon>Bacteria</taxon>
        <taxon>Pseudomonadati</taxon>
        <taxon>Pseudomonadota</taxon>
        <taxon>Alphaproteobacteria</taxon>
        <taxon>Rhodobacterales</taxon>
        <taxon>Roseobacteraceae</taxon>
        <taxon>Roseovarius</taxon>
    </lineage>
</organism>